<protein>
    <submittedName>
        <fullName evidence="1">Uncharacterized protein</fullName>
    </submittedName>
</protein>
<organism evidence="1 2">
    <name type="scientific">Paenibacillus aurantiacus</name>
    <dbReference type="NCBI Taxonomy" id="1936118"/>
    <lineage>
        <taxon>Bacteria</taxon>
        <taxon>Bacillati</taxon>
        <taxon>Bacillota</taxon>
        <taxon>Bacilli</taxon>
        <taxon>Bacillales</taxon>
        <taxon>Paenibacillaceae</taxon>
        <taxon>Paenibacillus</taxon>
    </lineage>
</organism>
<sequence length="167" mass="18091">MAAPTPRHPDTYQASMSVFPGDGKPMPNTNVVGYPPADSNLDSMNVNKMGKGDMKTSAIFVNSTAATLTDDPVNMCNHKHVAVEITVDQIAAGNILLELIGCATVNGTYGNEMRMKDDGAFVPQRATINANGSYVFTFRDLGSRWIKARTTRTTDGRVVSVRYTPFN</sequence>
<keyword evidence="2" id="KW-1185">Reference proteome</keyword>
<name>A0ABV5KP56_9BACL</name>
<accession>A0ABV5KP56</accession>
<reference evidence="1 2" key="1">
    <citation type="submission" date="2024-09" db="EMBL/GenBank/DDBJ databases">
        <authorList>
            <person name="Sun Q."/>
            <person name="Mori K."/>
        </authorList>
    </citation>
    <scope>NUCLEOTIDE SEQUENCE [LARGE SCALE GENOMIC DNA]</scope>
    <source>
        <strain evidence="1 2">TISTR 2452</strain>
    </source>
</reference>
<dbReference type="RefSeq" id="WP_377494833.1">
    <property type="nucleotide sequence ID" value="NZ_JBHMDO010000022.1"/>
</dbReference>
<proteinExistence type="predicted"/>
<dbReference type="Proteomes" id="UP001589747">
    <property type="component" value="Unassembled WGS sequence"/>
</dbReference>
<comment type="caution">
    <text evidence="1">The sequence shown here is derived from an EMBL/GenBank/DDBJ whole genome shotgun (WGS) entry which is preliminary data.</text>
</comment>
<evidence type="ECO:0000313" key="1">
    <source>
        <dbReference type="EMBL" id="MFB9327010.1"/>
    </source>
</evidence>
<dbReference type="EMBL" id="JBHMDO010000022">
    <property type="protein sequence ID" value="MFB9327010.1"/>
    <property type="molecule type" value="Genomic_DNA"/>
</dbReference>
<gene>
    <name evidence="1" type="ORF">ACFFSY_13865</name>
</gene>
<evidence type="ECO:0000313" key="2">
    <source>
        <dbReference type="Proteomes" id="UP001589747"/>
    </source>
</evidence>